<evidence type="ECO:0000313" key="3">
    <source>
        <dbReference type="Proteomes" id="UP001352263"/>
    </source>
</evidence>
<keyword evidence="3" id="KW-1185">Reference proteome</keyword>
<name>A0ABU6JAT0_9BURK</name>
<protein>
    <submittedName>
        <fullName evidence="2">Uncharacterized protein</fullName>
    </submittedName>
</protein>
<keyword evidence="1" id="KW-0472">Membrane</keyword>
<evidence type="ECO:0000313" key="2">
    <source>
        <dbReference type="EMBL" id="MEC4720754.1"/>
    </source>
</evidence>
<dbReference type="RefSeq" id="WP_326507470.1">
    <property type="nucleotide sequence ID" value="NZ_JAWIIV010000013.1"/>
</dbReference>
<feature type="transmembrane region" description="Helical" evidence="1">
    <location>
        <begin position="6"/>
        <end position="28"/>
    </location>
</feature>
<keyword evidence="1" id="KW-1133">Transmembrane helix</keyword>
<gene>
    <name evidence="2" type="ORF">RY831_16440</name>
</gene>
<dbReference type="Proteomes" id="UP001352263">
    <property type="component" value="Unassembled WGS sequence"/>
</dbReference>
<proteinExistence type="predicted"/>
<reference evidence="2 3" key="1">
    <citation type="submission" date="2023-10" db="EMBL/GenBank/DDBJ databases">
        <title>Noviherbaspirillum sp. CPCC 100848 genome assembly.</title>
        <authorList>
            <person name="Li X.Y."/>
            <person name="Fang X.M."/>
        </authorList>
    </citation>
    <scope>NUCLEOTIDE SEQUENCE [LARGE SCALE GENOMIC DNA]</scope>
    <source>
        <strain evidence="2 3">CPCC 100848</strain>
    </source>
</reference>
<keyword evidence="1" id="KW-0812">Transmembrane</keyword>
<evidence type="ECO:0000256" key="1">
    <source>
        <dbReference type="SAM" id="Phobius"/>
    </source>
</evidence>
<dbReference type="EMBL" id="JAWIIV010000013">
    <property type="protein sequence ID" value="MEC4720754.1"/>
    <property type="molecule type" value="Genomic_DNA"/>
</dbReference>
<comment type="caution">
    <text evidence="2">The sequence shown here is derived from an EMBL/GenBank/DDBJ whole genome shotgun (WGS) entry which is preliminary data.</text>
</comment>
<sequence>MYELLPLIPVTVVAAVSLFALRESLEWLRRYRGEERKKQALRILLARECELNYWTIKSIRHIVETIREESAANPQTTFSFIFPKSGKTLFRVKEPGMEITVGSSLGNIHRDVMSKNLLDVAQLDKRLFEVLQPAYDAVSDLENVRSDLLYYVTSEDDQEADLLMEFVENFAISELERIHAVFNALYLECCGNALTKSRIR</sequence>
<organism evidence="2 3">
    <name type="scientific">Noviherbaspirillum album</name>
    <dbReference type="NCBI Taxonomy" id="3080276"/>
    <lineage>
        <taxon>Bacteria</taxon>
        <taxon>Pseudomonadati</taxon>
        <taxon>Pseudomonadota</taxon>
        <taxon>Betaproteobacteria</taxon>
        <taxon>Burkholderiales</taxon>
        <taxon>Oxalobacteraceae</taxon>
        <taxon>Noviherbaspirillum</taxon>
    </lineage>
</organism>
<accession>A0ABU6JAT0</accession>